<dbReference type="Pfam" id="PF01465">
    <property type="entry name" value="GRIP"/>
    <property type="match status" value="1"/>
</dbReference>
<reference evidence="6" key="1">
    <citation type="submission" date="2021-01" db="EMBL/GenBank/DDBJ databases">
        <authorList>
            <consortium name="Genoscope - CEA"/>
            <person name="William W."/>
        </authorList>
    </citation>
    <scope>NUCLEOTIDE SEQUENCE</scope>
</reference>
<keyword evidence="3" id="KW-0812">Transmembrane</keyword>
<evidence type="ECO:0000313" key="6">
    <source>
        <dbReference type="EMBL" id="CAF2037903.1"/>
    </source>
</evidence>
<keyword evidence="3" id="KW-0472">Membrane</keyword>
<dbReference type="EMBL" id="HG994363">
    <property type="protein sequence ID" value="CAF2037903.1"/>
    <property type="molecule type" value="Genomic_DNA"/>
</dbReference>
<name>A0A816NP64_BRANA</name>
<feature type="compositionally biased region" description="Polar residues" evidence="2">
    <location>
        <begin position="158"/>
        <end position="168"/>
    </location>
</feature>
<dbReference type="PANTHER" id="PTHR45662:SF2">
    <property type="entry name" value="PHOSPHATIDYLINOSITOL-3-PHOSPHATASE SAC1"/>
    <property type="match status" value="1"/>
</dbReference>
<organism evidence="6">
    <name type="scientific">Brassica napus</name>
    <name type="common">Rape</name>
    <dbReference type="NCBI Taxonomy" id="3708"/>
    <lineage>
        <taxon>Eukaryota</taxon>
        <taxon>Viridiplantae</taxon>
        <taxon>Streptophyta</taxon>
        <taxon>Embryophyta</taxon>
        <taxon>Tracheophyta</taxon>
        <taxon>Spermatophyta</taxon>
        <taxon>Magnoliopsida</taxon>
        <taxon>eudicotyledons</taxon>
        <taxon>Gunneridae</taxon>
        <taxon>Pentapetalae</taxon>
        <taxon>rosids</taxon>
        <taxon>malvids</taxon>
        <taxon>Brassicales</taxon>
        <taxon>Brassicaceae</taxon>
        <taxon>Brassiceae</taxon>
        <taxon>Brassica</taxon>
    </lineage>
</organism>
<evidence type="ECO:0000256" key="2">
    <source>
        <dbReference type="SAM" id="MobiDB-lite"/>
    </source>
</evidence>
<feature type="coiled-coil region" evidence="1">
    <location>
        <begin position="618"/>
        <end position="666"/>
    </location>
</feature>
<accession>A0A816NP64</accession>
<proteinExistence type="predicted"/>
<feature type="compositionally biased region" description="Basic and acidic residues" evidence="2">
    <location>
        <begin position="135"/>
        <end position="157"/>
    </location>
</feature>
<dbReference type="InterPro" id="IPR000237">
    <property type="entry name" value="GRIP_dom"/>
</dbReference>
<protein>
    <submittedName>
        <fullName evidence="6">(rape) hypothetical protein</fullName>
    </submittedName>
</protein>
<evidence type="ECO:0000256" key="1">
    <source>
        <dbReference type="SAM" id="Coils"/>
    </source>
</evidence>
<dbReference type="PROSITE" id="PS50275">
    <property type="entry name" value="SAC"/>
    <property type="match status" value="1"/>
</dbReference>
<dbReference type="InterPro" id="IPR002013">
    <property type="entry name" value="SAC_dom"/>
</dbReference>
<feature type="region of interest" description="Disordered" evidence="2">
    <location>
        <begin position="135"/>
        <end position="174"/>
    </location>
</feature>
<dbReference type="GO" id="GO:0016791">
    <property type="term" value="F:phosphatase activity"/>
    <property type="evidence" value="ECO:0007669"/>
    <property type="project" value="InterPro"/>
</dbReference>
<evidence type="ECO:0000259" key="4">
    <source>
        <dbReference type="PROSITE" id="PS50275"/>
    </source>
</evidence>
<evidence type="ECO:0000259" key="5">
    <source>
        <dbReference type="PROSITE" id="PS50913"/>
    </source>
</evidence>
<dbReference type="Proteomes" id="UP001295469">
    <property type="component" value="Chromosome A09"/>
</dbReference>
<dbReference type="PANTHER" id="PTHR45662">
    <property type="entry name" value="PHOSPHATIDYLINOSITIDE PHOSPHATASE SAC1"/>
    <property type="match status" value="1"/>
</dbReference>
<feature type="transmembrane region" description="Helical" evidence="3">
    <location>
        <begin position="1294"/>
        <end position="1313"/>
    </location>
</feature>
<keyword evidence="3" id="KW-1133">Transmembrane helix</keyword>
<keyword evidence="1" id="KW-0175">Coiled coil</keyword>
<sequence length="1361" mass="154947">MAEEREEENGGTPHSDDELLRMIAELRLENDFLRSQFKEQAEVVDSSSQVKQLEETVESLTREIDVEKQTRVAAEQALEHLRESYSEADARAQEYSTKFSQAQEKLEQEIKEREEKYADLDAKFTRLHKRAKQRIQEVQKEKDDLDARFREVSETAERASSQHSSMQQDLERTRQQANEALKAMDAERQQLRSANNKLRDTIEELRASLQPKENKIETLQQSLLDKDQVLEDLKNQLQAVEERKQAAVTELSAKHQKNLESLEAQVTDALSERDKAAETISTLQVLLAEKESKIAEMEAAATGEAARLRAAAETLKGELAHLKAENEKEKESWEASCDALKSKLEIAESNYLRAETEVAKMRSQLGSEMSMQTQMLSTKDAELKGAREEIDRLQSEFSSYKIRAHALLQKKDMELAAAKDSEQIKSLEEALKEAEKEVYLVSSERDKARQDLQGALASLEKELEERAGALKDASEQIKSLEMKLDSTFARNQAEKQAWEEDLRVLEETWRRRCEALTAQNEASSAEDLEKELEDAKLRNKRLKEEHESVRELADRLIEEKDREISRLVDEIKNLRKSMESKPVVHHYGNNNTESKQEDVSNLSTSAAEHQILILARQQAQREEELAQTQRHILALQDEIEELERENRLHSQQEAMLKTELREMERKQKREGVDMTYLKNVILKLLETGEVEALLPVVGMLLQFSPEEIQKCQQAYHSSTTTATEASVGGVASEGSVKKGVLGGINLNGSLMPQPSGAPPKHRLHSGLRLWEFPDQYVIEPTDGSAAPCLDISRLDGSMKLIDQVAECNSLRVPKIRSIFGVVGMLKLLAGSYLVVVTESESVGSFLGHTIFKINSLKVLPCDHSLKNSPEEQKKVETDFSRLLNVAERTNGLYFSYEINLTLSAQRLHDLGDESKSLPLWRQAEPRFLWNNYMLEVLIDNKLDQFLLPVIQGNILYSISSFSSISVLCRIMTIGRDIVDITLIARRCTRRNGTRMWRRGADPDGYVANFVESEQIVHMNGYTSSFVQIRGSMPFMWDQIVDLTYKPKFEIVQPEEAARIAERHFLDLRKKYGSVLAVDLVNKHGGEGRLSERFAGAMQHINGDDVRYLHFDFHHICGHIHFERLAILYEQMEDFLDKNGYFLLNEKGEKMKEQSGIVRTNCIDCLDRTNYTMQSMIGRKMLELQLRRIGVFGAEEAISSHLNFDERYKILWANHGDDISIQYSGTPALKGDFVRYGRRTVQGVLNDGWNALARYYLNNFADGTKQDAIDLVQGHYIVAVSRDMAPVPRKGGLEAVANFPVALAVVLISLWFATMSVKRAGSDYRHLFFSLVWTGISVAVAAVMRANGRIFCNRPRLHKPRP</sequence>
<dbReference type="Gene3D" id="1.10.287.1490">
    <property type="match status" value="1"/>
</dbReference>
<dbReference type="SMART" id="SM00755">
    <property type="entry name" value="Grip"/>
    <property type="match status" value="1"/>
</dbReference>
<dbReference type="Pfam" id="PF02383">
    <property type="entry name" value="Syja_N"/>
    <property type="match status" value="1"/>
</dbReference>
<evidence type="ECO:0000256" key="3">
    <source>
        <dbReference type="SAM" id="Phobius"/>
    </source>
</evidence>
<feature type="domain" description="SAC" evidence="4">
    <location>
        <begin position="883"/>
        <end position="1224"/>
    </location>
</feature>
<gene>
    <name evidence="6" type="ORF">DARMORV10_A09P10220.1</name>
</gene>
<feature type="domain" description="GRIP" evidence="5">
    <location>
        <begin position="667"/>
        <end position="714"/>
    </location>
</feature>
<dbReference type="PROSITE" id="PS50913">
    <property type="entry name" value="GRIP"/>
    <property type="match status" value="1"/>
</dbReference>
<feature type="transmembrane region" description="Helical" evidence="3">
    <location>
        <begin position="1325"/>
        <end position="1343"/>
    </location>
</feature>